<dbReference type="InterPro" id="IPR009057">
    <property type="entry name" value="Homeodomain-like_sf"/>
</dbReference>
<proteinExistence type="predicted"/>
<accession>A0A402SPS1</accession>
<dbReference type="EMBL" id="RSTW01000009">
    <property type="protein sequence ID" value="MIT44454.1"/>
    <property type="molecule type" value="Genomic_DNA"/>
</dbReference>
<sequence>MLENNEMLVRYISSERVEGVPDSFYETIDYFEPELQKAGISNARKVAAKLLLTMSRQHGGRTFYVPNLKRLANLARQHEILNDYYRRKLSVPDIAKKHRMTSTAVYTIIRSKPLPDEQ</sequence>
<evidence type="ECO:0000313" key="2">
    <source>
        <dbReference type="EMBL" id="MIT44454.1"/>
    </source>
</evidence>
<dbReference type="Pfam" id="PF08765">
    <property type="entry name" value="Mor"/>
    <property type="match status" value="1"/>
</dbReference>
<evidence type="ECO:0000259" key="1">
    <source>
        <dbReference type="Pfam" id="PF08765"/>
    </source>
</evidence>
<protein>
    <recommendedName>
        <fullName evidence="1">Mor transcription activator domain-containing protein</fullName>
    </recommendedName>
</protein>
<reference evidence="2" key="1">
    <citation type="submission" date="2018-07" db="EMBL/GenBank/DDBJ databases">
        <authorList>
            <consortium name="GenomeTrakr network: Whole genome sequencing for foodborne pathogen traceback"/>
        </authorList>
    </citation>
    <scope>NUCLEOTIDE SEQUENCE [LARGE SCALE GENOMIC DNA]</scope>
    <source>
        <strain evidence="2">CFSAN034452</strain>
    </source>
</reference>
<gene>
    <name evidence="2" type="ORF">ATQ15_13085</name>
</gene>
<dbReference type="InterPro" id="IPR014875">
    <property type="entry name" value="Mor_transcription_activator"/>
</dbReference>
<dbReference type="Proteomes" id="UP000885418">
    <property type="component" value="Unassembled WGS sequence"/>
</dbReference>
<dbReference type="AlphaFoldDB" id="A0A402SPS1"/>
<feature type="domain" description="Mor transcription activator" evidence="1">
    <location>
        <begin position="21"/>
        <end position="110"/>
    </location>
</feature>
<comment type="caution">
    <text evidence="2">The sequence shown here is derived from an EMBL/GenBank/DDBJ whole genome shotgun (WGS) entry which is preliminary data.</text>
</comment>
<dbReference type="SUPFAM" id="SSF46689">
    <property type="entry name" value="Homeodomain-like"/>
    <property type="match status" value="1"/>
</dbReference>
<name>A0A402SPS1_SALER</name>
<organism evidence="2">
    <name type="scientific">Salmonella enterica</name>
    <name type="common">Salmonella choleraesuis</name>
    <dbReference type="NCBI Taxonomy" id="28901"/>
    <lineage>
        <taxon>Bacteria</taxon>
        <taxon>Pseudomonadati</taxon>
        <taxon>Pseudomonadota</taxon>
        <taxon>Gammaproteobacteria</taxon>
        <taxon>Enterobacterales</taxon>
        <taxon>Enterobacteriaceae</taxon>
        <taxon>Salmonella</taxon>
    </lineage>
</organism>